<dbReference type="AlphaFoldDB" id="A0AAW0AHP1"/>
<evidence type="ECO:0000256" key="1">
    <source>
        <dbReference type="SAM" id="MobiDB-lite"/>
    </source>
</evidence>
<evidence type="ECO:0000313" key="2">
    <source>
        <dbReference type="EMBL" id="KAK7008415.1"/>
    </source>
</evidence>
<reference evidence="2 4" key="1">
    <citation type="journal article" date="2024" name="J Genomics">
        <title>Draft genome sequencing and assembly of Favolaschia claudopus CIRM-BRFM 2984 isolated from oak limbs.</title>
        <authorList>
            <person name="Navarro D."/>
            <person name="Drula E."/>
            <person name="Chaduli D."/>
            <person name="Cazenave R."/>
            <person name="Ahrendt S."/>
            <person name="Wang J."/>
            <person name="Lipzen A."/>
            <person name="Daum C."/>
            <person name="Barry K."/>
            <person name="Grigoriev I.V."/>
            <person name="Favel A."/>
            <person name="Rosso M.N."/>
            <person name="Martin F."/>
        </authorList>
    </citation>
    <scope>NUCLEOTIDE SEQUENCE [LARGE SCALE GENOMIC DNA]</scope>
    <source>
        <strain evidence="2 4">CIRM-BRFM 2984</strain>
    </source>
</reference>
<proteinExistence type="predicted"/>
<accession>A0AAW0AHP1</accession>
<evidence type="ECO:0000313" key="3">
    <source>
        <dbReference type="EMBL" id="KAK7008456.1"/>
    </source>
</evidence>
<gene>
    <name evidence="3" type="ORF">R3P38DRAFT_3210675</name>
    <name evidence="2" type="ORF">R3P38DRAFT_3590707</name>
</gene>
<comment type="caution">
    <text evidence="2">The sequence shown here is derived from an EMBL/GenBank/DDBJ whole genome shotgun (WGS) entry which is preliminary data.</text>
</comment>
<dbReference type="InterPro" id="IPR036400">
    <property type="entry name" value="Cyt_B5-like_heme/steroid_sf"/>
</dbReference>
<protein>
    <submittedName>
        <fullName evidence="2">Uncharacterized protein</fullName>
    </submittedName>
</protein>
<keyword evidence="4" id="KW-1185">Reference proteome</keyword>
<dbReference type="Gene3D" id="3.10.120.10">
    <property type="entry name" value="Cytochrome b5-like heme/steroid binding domain"/>
    <property type="match status" value="1"/>
</dbReference>
<sequence length="69" mass="7613">MSSLKVEHAVPDYSGLSDEERKVLDDWHGFFSKRYNVVGRVVDLPAPVKQEREASSENPSPVATPASSL</sequence>
<dbReference type="EMBL" id="JAWWNJ010000067">
    <property type="protein sequence ID" value="KAK7008415.1"/>
    <property type="molecule type" value="Genomic_DNA"/>
</dbReference>
<dbReference type="EMBL" id="JAWWNJ010000067">
    <property type="protein sequence ID" value="KAK7008456.1"/>
    <property type="molecule type" value="Genomic_DNA"/>
</dbReference>
<evidence type="ECO:0000313" key="4">
    <source>
        <dbReference type="Proteomes" id="UP001362999"/>
    </source>
</evidence>
<name>A0AAW0AHP1_9AGAR</name>
<feature type="compositionally biased region" description="Polar residues" evidence="1">
    <location>
        <begin position="56"/>
        <end position="69"/>
    </location>
</feature>
<dbReference type="Proteomes" id="UP001362999">
    <property type="component" value="Unassembled WGS sequence"/>
</dbReference>
<feature type="region of interest" description="Disordered" evidence="1">
    <location>
        <begin position="47"/>
        <end position="69"/>
    </location>
</feature>
<organism evidence="2 4">
    <name type="scientific">Favolaschia claudopus</name>
    <dbReference type="NCBI Taxonomy" id="2862362"/>
    <lineage>
        <taxon>Eukaryota</taxon>
        <taxon>Fungi</taxon>
        <taxon>Dikarya</taxon>
        <taxon>Basidiomycota</taxon>
        <taxon>Agaricomycotina</taxon>
        <taxon>Agaricomycetes</taxon>
        <taxon>Agaricomycetidae</taxon>
        <taxon>Agaricales</taxon>
        <taxon>Marasmiineae</taxon>
        <taxon>Mycenaceae</taxon>
        <taxon>Favolaschia</taxon>
    </lineage>
</organism>